<feature type="repeat" description="ANK" evidence="6">
    <location>
        <begin position="590"/>
        <end position="625"/>
    </location>
</feature>
<feature type="compositionally biased region" description="Basic and acidic residues" evidence="7">
    <location>
        <begin position="998"/>
        <end position="1016"/>
    </location>
</feature>
<dbReference type="PANTHER" id="PTHR24172">
    <property type="entry name" value="ANK_REP_REGION DOMAIN-CONTAINING PROTEIN"/>
    <property type="match status" value="1"/>
</dbReference>
<feature type="compositionally biased region" description="Basic and acidic residues" evidence="7">
    <location>
        <begin position="1376"/>
        <end position="1412"/>
    </location>
</feature>
<reference evidence="9" key="1">
    <citation type="submission" date="2025-08" db="UniProtKB">
        <authorList>
            <consortium name="RefSeq"/>
        </authorList>
    </citation>
    <scope>IDENTIFICATION</scope>
    <source>
        <tissue evidence="9">Muscle</tissue>
    </source>
</reference>
<dbReference type="Pfam" id="PF05186">
    <property type="entry name" value="Dpy-30"/>
    <property type="match status" value="1"/>
</dbReference>
<evidence type="ECO:0000256" key="2">
    <source>
        <dbReference type="ARBA" id="ARBA00022483"/>
    </source>
</evidence>
<dbReference type="InterPro" id="IPR036770">
    <property type="entry name" value="Ankyrin_rpt-contain_sf"/>
</dbReference>
<feature type="compositionally biased region" description="Polar residues" evidence="7">
    <location>
        <begin position="1462"/>
        <end position="1472"/>
    </location>
</feature>
<organism evidence="8 9">
    <name type="scientific">Limulus polyphemus</name>
    <name type="common">Atlantic horseshoe crab</name>
    <dbReference type="NCBI Taxonomy" id="6850"/>
    <lineage>
        <taxon>Eukaryota</taxon>
        <taxon>Metazoa</taxon>
        <taxon>Ecdysozoa</taxon>
        <taxon>Arthropoda</taxon>
        <taxon>Chelicerata</taxon>
        <taxon>Merostomata</taxon>
        <taxon>Xiphosura</taxon>
        <taxon>Limulidae</taxon>
        <taxon>Limulus</taxon>
    </lineage>
</organism>
<dbReference type="RefSeq" id="XP_022254486.1">
    <property type="nucleotide sequence ID" value="XM_022398778.1"/>
</dbReference>
<proteinExistence type="predicted"/>
<name>A0ABM1TF30_LIMPO</name>
<sequence>MMNTVSDDPISLWLRLGALEKLEQVLLDGYGEQLYGKTSRIPQVNKFLKQIPIFQAKIEDIHRAIAKGQLREVQHLIDRKKLAFSRDHMGASPLHKAVLYEQTDIMEYLLDRYNSVIHARDHQGRTPLHYAAVLKDDGKVYNMLLEAGADQKATDMHAHRPDYYIQNPNQLTLQQLKEGAVVNRIKKIKPKPQPKLVVNDSYRGFSAKPAGNRVQIKELIEQGSLENLEELLLQGHGDRLLGETSSNERIQEFLGMVPIYMERINEVHRAVVRGRIRDVQSLLDRKKLAVARDQLGATILHKAVMYGHFELAEYIVKNFPTCRDCKDVDGHTALHYAAVIPDEKQMYNMLVDAGVDTGIPDGKGKPAEYYLQYPEQFNLDQLIKRSQRVNATYVANNTNWFITKNPSGLIPVNGKSGTKRRLFTGIGPEKLLPEIQGEDGQIEEEGKNHLPQLFDRRNNYWTKPKLQRLEVTSANIRKWIQEEDLDKLEGAVLEGYGGKLSSVETSSEGVQNYINETVPKIMERIEAIHAAVAEGNVSELQNHLDKQDFVLAKDHMGMTPLHRAVILGHMDVVEYILDKFPETVNARDKDGRTALHYAAAVPRKDGKTMFKMLLQAGADTRIRDQRGRTPEYYRTHHLSDNSDHSKEQRGKTTSNQTEKEVKKGPPIPKAIIAKSNKALLDGDVAELQEIVGDGYGHYLISKTSWHENVRQYLKGLPGLLDLSIMVQQALKAGDLATLTEHVTNNEQLLCMKDENGEMLVHQAVVHNQFPILQFLVNQFPHVVRQRDRSGCTALHIAAKQKDEAAYEFLVSKEADPKALDQKGRTAEYYMKQGQKSEQILTKTSDANKQEPTVVSDTQIMGEDFLKGTEKTVVPIEQQGIGDTSDIIMVEKETTDNIKSISKETESSKAPEITLAEQDLSNIKQIAFTKQEASDTVDSVTENPEITYALHLNDEKQSIPTDAHETAQEESEAKDFQRLPLKVLLSKSEAKDTLEAVFEEHTESKEDNETDTKKTDENSALEVGPANESNDVQEVDFIEKFEVGDTVDTTATENPETTYTFDLNSEKQSLLIDAPETATEESEVKDALEAFSEEHPESIKNNELDAEKSEENGAPEVGSAEQESNDVQEVGFTEKFKVSDTDDTAATENLEPTNAFGLIAEEQPITIDAPETVLNESETKDTLEADSDETVDRAIENSEINDAFDLQPIPIDVPETALVESEGKETLEAALEEQPESNEVNEADIEKTEESVTLEEDHAEKKSIYDQEIDFIQQTETNDVVDTAIENPKSIDDFDSITDEQFKPIDALATTTEEPEAKDALEIVSEEQQQESNEVNDADTEESSALKADSVKPETFTVVSSDEQTDINSTSITGFEDQLKVKEFDEPAPETERLTDIPKEQEIYDEHEKDVEIKNSPTEKQATGDQSETGNSSEDFRLEAEPNENENNSDNTYNSENDDGSNKRNNTTEMSATSQDQYLNTLIEQWIQEGEMMRLEHVIIAGKGDRLIGKTSDNKDIQEFLDNVPTYMANIQAIHEAVVQGKLADVKQLLTRKRFALSRDQQGASPLHLAVLHGNFDVTAYITNTFPETLNGQDNEGRTPLHYAAIIPNGRKYYEILKEAGADDTINDRSGHSPQVYLDQPGLLTIRDLLESYKKGDSPQRSPSTVEVWHRPSIQEEEQELTPSQDENGALFQVEKTTTETIVHQILKEGSEDDKKYLVETVGNILTYGIREVDRLQPNDPIAYLATWLYSYASYKASKEKSVTRNDTTSHNKEDSMPEIEKALKEQTQNLRNQMKKIMTARSHERYENENSIDEVNNNDHSSFQFEDQTKMKDEAGQTVLHFAAMQSHQNDSFYNLIRQTEILLGERDENYNTVRDIAEQAGQWDNVQTLDQYIIDAFMSNNTDLLNMLMHEGYNHILNITDKGGKDLKTILEENKLQQSLTLLNELTDFEKKRNDLHNYIRNGYMEGVSNLINSDHSLVTAKNETARCSLHIAVLLENLDIVQKLVDVNSSSVHVPDNMGRTPLHYAMAAVNVTKIARILIEAGALRTTRDVKMQSVSHYYIEAEEIHKLKREEDQS</sequence>
<feature type="compositionally biased region" description="Polar residues" evidence="7">
    <location>
        <begin position="1414"/>
        <end position="1432"/>
    </location>
</feature>
<feature type="repeat" description="ANK" evidence="6">
    <location>
        <begin position="329"/>
        <end position="362"/>
    </location>
</feature>
<dbReference type="InterPro" id="IPR002110">
    <property type="entry name" value="Ankyrin_rpt"/>
</dbReference>
<feature type="compositionally biased region" description="Basic and acidic residues" evidence="7">
    <location>
        <begin position="1089"/>
        <end position="1110"/>
    </location>
</feature>
<gene>
    <name evidence="9" type="primary">LOC106469361</name>
</gene>
<keyword evidence="8" id="KW-1185">Reference proteome</keyword>
<dbReference type="Proteomes" id="UP000694941">
    <property type="component" value="Unplaced"/>
</dbReference>
<evidence type="ECO:0000256" key="1">
    <source>
        <dbReference type="ARBA" id="ARBA00004175"/>
    </source>
</evidence>
<evidence type="ECO:0000256" key="4">
    <source>
        <dbReference type="ARBA" id="ARBA00023028"/>
    </source>
</evidence>
<feature type="region of interest" description="Disordered" evidence="7">
    <location>
        <begin position="1308"/>
        <end position="1472"/>
    </location>
</feature>
<feature type="region of interest" description="Disordered" evidence="7">
    <location>
        <begin position="998"/>
        <end position="1032"/>
    </location>
</feature>
<keyword evidence="5" id="KW-1053">Target membrane</keyword>
<evidence type="ECO:0000313" key="8">
    <source>
        <dbReference type="Proteomes" id="UP000694941"/>
    </source>
</evidence>
<feature type="compositionally biased region" description="Basic and acidic residues" evidence="7">
    <location>
        <begin position="633"/>
        <end position="650"/>
    </location>
</feature>
<feature type="compositionally biased region" description="Acidic residues" evidence="7">
    <location>
        <begin position="1229"/>
        <end position="1242"/>
    </location>
</feature>
<feature type="compositionally biased region" description="Basic and acidic residues" evidence="7">
    <location>
        <begin position="1243"/>
        <end position="1262"/>
    </location>
</feature>
<dbReference type="Pfam" id="PF12796">
    <property type="entry name" value="Ank_2"/>
    <property type="match status" value="6"/>
</dbReference>
<keyword evidence="2" id="KW-0268">Exocytosis</keyword>
<dbReference type="PANTHER" id="PTHR24172:SF4">
    <property type="entry name" value="ANK_REP_REGION DOMAIN-CONTAINING PROTEIN"/>
    <property type="match status" value="1"/>
</dbReference>
<dbReference type="PROSITE" id="PS50297">
    <property type="entry name" value="ANK_REP_REGION"/>
    <property type="match status" value="8"/>
</dbReference>
<feature type="repeat" description="ANK" evidence="6">
    <location>
        <begin position="789"/>
        <end position="821"/>
    </location>
</feature>
<feature type="compositionally biased region" description="Low complexity" evidence="7">
    <location>
        <begin position="1444"/>
        <end position="1454"/>
    </location>
</feature>
<dbReference type="InterPro" id="IPR049630">
    <property type="entry name" value="DYDC-like_DD"/>
</dbReference>
<evidence type="ECO:0000256" key="5">
    <source>
        <dbReference type="ARBA" id="ARBA00023298"/>
    </source>
</evidence>
<comment type="subcellular location">
    <subcellularLocation>
        <location evidence="1">Target cell membrane</location>
    </subcellularLocation>
</comment>
<accession>A0ABM1TF30</accession>
<keyword evidence="3" id="KW-1052">Target cell membrane</keyword>
<keyword evidence="4" id="KW-0638">Presynaptic neurotoxin</keyword>
<protein>
    <submittedName>
        <fullName evidence="9">Uncharacterized protein LOC106469361</fullName>
    </submittedName>
</protein>
<keyword evidence="4" id="KW-0800">Toxin</keyword>
<dbReference type="CDD" id="cd22966">
    <property type="entry name" value="DD_DYDC-like"/>
    <property type="match status" value="1"/>
</dbReference>
<feature type="repeat" description="ANK" evidence="6">
    <location>
        <begin position="2020"/>
        <end position="2053"/>
    </location>
</feature>
<dbReference type="InterPro" id="IPR007858">
    <property type="entry name" value="Dpy-30_motif"/>
</dbReference>
<feature type="region of interest" description="Disordered" evidence="7">
    <location>
        <begin position="633"/>
        <end position="668"/>
    </location>
</feature>
<feature type="repeat" description="ANK" evidence="6">
    <location>
        <begin position="1595"/>
        <end position="1628"/>
    </location>
</feature>
<feature type="region of interest" description="Disordered" evidence="7">
    <location>
        <begin position="951"/>
        <end position="974"/>
    </location>
</feature>
<evidence type="ECO:0000313" key="9">
    <source>
        <dbReference type="RefSeq" id="XP_022254486.1"/>
    </source>
</evidence>
<keyword evidence="5" id="KW-0472">Membrane</keyword>
<feature type="compositionally biased region" description="Polar residues" evidence="7">
    <location>
        <begin position="1356"/>
        <end position="1372"/>
    </location>
</feature>
<dbReference type="PROSITE" id="PS50088">
    <property type="entry name" value="ANK_REPEAT"/>
    <property type="match status" value="8"/>
</dbReference>
<dbReference type="SUPFAM" id="SSF48403">
    <property type="entry name" value="Ankyrin repeat"/>
    <property type="match status" value="3"/>
</dbReference>
<feature type="repeat" description="ANK" evidence="6">
    <location>
        <begin position="89"/>
        <end position="112"/>
    </location>
</feature>
<dbReference type="Gene3D" id="1.25.40.20">
    <property type="entry name" value="Ankyrin repeat-containing domain"/>
    <property type="match status" value="7"/>
</dbReference>
<keyword evidence="6" id="KW-0040">ANK repeat</keyword>
<keyword evidence="4" id="KW-0528">Neurotoxin</keyword>
<feature type="compositionally biased region" description="Acidic residues" evidence="7">
    <location>
        <begin position="1323"/>
        <end position="1341"/>
    </location>
</feature>
<feature type="region of interest" description="Disordered" evidence="7">
    <location>
        <begin position="1089"/>
        <end position="1127"/>
    </location>
</feature>
<dbReference type="Gene3D" id="1.20.890.10">
    <property type="entry name" value="cAMP-dependent protein kinase regulatory subunit, dimerization-anchoring domain"/>
    <property type="match status" value="1"/>
</dbReference>
<evidence type="ECO:0000256" key="6">
    <source>
        <dbReference type="PROSITE-ProRule" id="PRU00023"/>
    </source>
</evidence>
<dbReference type="SMART" id="SM00248">
    <property type="entry name" value="ANK"/>
    <property type="match status" value="13"/>
</dbReference>
<evidence type="ECO:0000256" key="7">
    <source>
        <dbReference type="SAM" id="MobiDB-lite"/>
    </source>
</evidence>
<dbReference type="GeneID" id="106469361"/>
<feature type="repeat" description="ANK" evidence="6">
    <location>
        <begin position="556"/>
        <end position="579"/>
    </location>
</feature>
<feature type="repeat" description="ANK" evidence="6">
    <location>
        <begin position="123"/>
        <end position="156"/>
    </location>
</feature>
<feature type="region of interest" description="Disordered" evidence="7">
    <location>
        <begin position="1160"/>
        <end position="1188"/>
    </location>
</feature>
<evidence type="ECO:0000256" key="3">
    <source>
        <dbReference type="ARBA" id="ARBA00022537"/>
    </source>
</evidence>
<feature type="region of interest" description="Disordered" evidence="7">
    <location>
        <begin position="1226"/>
        <end position="1262"/>
    </location>
</feature>